<proteinExistence type="predicted"/>
<evidence type="ECO:0000313" key="4">
    <source>
        <dbReference type="Proteomes" id="UP000186817"/>
    </source>
</evidence>
<feature type="domain" description="Enolase C-terminal" evidence="2">
    <location>
        <begin position="87"/>
        <end position="191"/>
    </location>
</feature>
<feature type="compositionally biased region" description="Basic and acidic residues" evidence="1">
    <location>
        <begin position="39"/>
        <end position="57"/>
    </location>
</feature>
<evidence type="ECO:0000259" key="2">
    <source>
        <dbReference type="Pfam" id="PF13378"/>
    </source>
</evidence>
<name>A0A1Q9EZV8_SYMMI</name>
<dbReference type="AlphaFoldDB" id="A0A1Q9EZV8"/>
<dbReference type="InterPro" id="IPR029065">
    <property type="entry name" value="Enolase_C-like"/>
</dbReference>
<evidence type="ECO:0000256" key="1">
    <source>
        <dbReference type="SAM" id="MobiDB-lite"/>
    </source>
</evidence>
<organism evidence="3 4">
    <name type="scientific">Symbiodinium microadriaticum</name>
    <name type="common">Dinoflagellate</name>
    <name type="synonym">Zooxanthella microadriatica</name>
    <dbReference type="NCBI Taxonomy" id="2951"/>
    <lineage>
        <taxon>Eukaryota</taxon>
        <taxon>Sar</taxon>
        <taxon>Alveolata</taxon>
        <taxon>Dinophyceae</taxon>
        <taxon>Suessiales</taxon>
        <taxon>Symbiodiniaceae</taxon>
        <taxon>Symbiodinium</taxon>
    </lineage>
</organism>
<reference evidence="3 4" key="1">
    <citation type="submission" date="2016-02" db="EMBL/GenBank/DDBJ databases">
        <title>Genome analysis of coral dinoflagellate symbionts highlights evolutionary adaptations to a symbiotic lifestyle.</title>
        <authorList>
            <person name="Aranda M."/>
            <person name="Li Y."/>
            <person name="Liew Y.J."/>
            <person name="Baumgarten S."/>
            <person name="Simakov O."/>
            <person name="Wilson M."/>
            <person name="Piel J."/>
            <person name="Ashoor H."/>
            <person name="Bougouffa S."/>
            <person name="Bajic V.B."/>
            <person name="Ryu T."/>
            <person name="Ravasi T."/>
            <person name="Bayer T."/>
            <person name="Micklem G."/>
            <person name="Kim H."/>
            <person name="Bhak J."/>
            <person name="Lajeunesse T.C."/>
            <person name="Voolstra C.R."/>
        </authorList>
    </citation>
    <scope>NUCLEOTIDE SEQUENCE [LARGE SCALE GENOMIC DNA]</scope>
    <source>
        <strain evidence="3 4">CCMP2467</strain>
    </source>
</reference>
<dbReference type="OrthoDB" id="196616at2759"/>
<protein>
    <submittedName>
        <fullName evidence="3">O-succinylbenzoate synthase</fullName>
    </submittedName>
</protein>
<gene>
    <name evidence="3" type="primary">menC</name>
    <name evidence="3" type="ORF">AK812_SmicGene3147</name>
</gene>
<dbReference type="InterPro" id="IPR036849">
    <property type="entry name" value="Enolase-like_C_sf"/>
</dbReference>
<dbReference type="EMBL" id="LSRX01000036">
    <property type="protein sequence ID" value="OLQ12923.1"/>
    <property type="molecule type" value="Genomic_DNA"/>
</dbReference>
<accession>A0A1Q9EZV8</accession>
<keyword evidence="4" id="KW-1185">Reference proteome</keyword>
<comment type="caution">
    <text evidence="3">The sequence shown here is derived from an EMBL/GenBank/DDBJ whole genome shotgun (WGS) entry which is preliminary data.</text>
</comment>
<dbReference type="Gene3D" id="3.20.20.120">
    <property type="entry name" value="Enolase-like C-terminal domain"/>
    <property type="match status" value="1"/>
</dbReference>
<dbReference type="Proteomes" id="UP000186817">
    <property type="component" value="Unassembled WGS sequence"/>
</dbReference>
<sequence length="207" mass="23052">MAAKRRAEAEEPQNIGIMDQRVDELAAMRMQATSRRQQSVREAREKAGKEVRYDYPETSKQGRAPGTAYAERSNVGINSLVAQNDDLDTDGASVAKLKDAERTNRLAEKLLERRGDKARLRLDANRAWTTAQAAEFLNSLSPAAVALTDYLEEPTQWEPGQSPEEFLQQWEDVSTATGSRVRLAVDESLTEGVVSLEDLTKCKVEPQ</sequence>
<evidence type="ECO:0000313" key="3">
    <source>
        <dbReference type="EMBL" id="OLQ12923.1"/>
    </source>
</evidence>
<dbReference type="SUPFAM" id="SSF51604">
    <property type="entry name" value="Enolase C-terminal domain-like"/>
    <property type="match status" value="1"/>
</dbReference>
<feature type="region of interest" description="Disordered" evidence="1">
    <location>
        <begin position="32"/>
        <end position="67"/>
    </location>
</feature>
<dbReference type="Pfam" id="PF13378">
    <property type="entry name" value="MR_MLE_C"/>
    <property type="match status" value="1"/>
</dbReference>